<proteinExistence type="predicted"/>
<comment type="caution">
    <text evidence="2">The sequence shown here is derived from an EMBL/GenBank/DDBJ whole genome shotgun (WGS) entry which is preliminary data.</text>
</comment>
<organism evidence="2 3">
    <name type="scientific">Ameca splendens</name>
    <dbReference type="NCBI Taxonomy" id="208324"/>
    <lineage>
        <taxon>Eukaryota</taxon>
        <taxon>Metazoa</taxon>
        <taxon>Chordata</taxon>
        <taxon>Craniata</taxon>
        <taxon>Vertebrata</taxon>
        <taxon>Euteleostomi</taxon>
        <taxon>Actinopterygii</taxon>
        <taxon>Neopterygii</taxon>
        <taxon>Teleostei</taxon>
        <taxon>Neoteleostei</taxon>
        <taxon>Acanthomorphata</taxon>
        <taxon>Ovalentaria</taxon>
        <taxon>Atherinomorphae</taxon>
        <taxon>Cyprinodontiformes</taxon>
        <taxon>Goodeidae</taxon>
        <taxon>Ameca</taxon>
    </lineage>
</organism>
<dbReference type="Proteomes" id="UP001469553">
    <property type="component" value="Unassembled WGS sequence"/>
</dbReference>
<keyword evidence="3" id="KW-1185">Reference proteome</keyword>
<evidence type="ECO:0000256" key="1">
    <source>
        <dbReference type="SAM" id="MobiDB-lite"/>
    </source>
</evidence>
<name>A0ABV0Y7P6_9TELE</name>
<reference evidence="2 3" key="1">
    <citation type="submission" date="2021-06" db="EMBL/GenBank/DDBJ databases">
        <authorList>
            <person name="Palmer J.M."/>
        </authorList>
    </citation>
    <scope>NUCLEOTIDE SEQUENCE [LARGE SCALE GENOMIC DNA]</scope>
    <source>
        <strain evidence="2 3">AS_MEX2019</strain>
        <tissue evidence="2">Muscle</tissue>
    </source>
</reference>
<evidence type="ECO:0000313" key="2">
    <source>
        <dbReference type="EMBL" id="MEQ2289546.1"/>
    </source>
</evidence>
<evidence type="ECO:0000313" key="3">
    <source>
        <dbReference type="Proteomes" id="UP001469553"/>
    </source>
</evidence>
<accession>A0ABV0Y7P6</accession>
<sequence length="73" mass="7968">MAEPPEAALAQVDFSPQPKEEGIGTTASRAFLHNPVIGTHLKPLKDHTGFPELLPLTPHLCKIFVFFQSSKST</sequence>
<dbReference type="EMBL" id="JAHRIP010023610">
    <property type="protein sequence ID" value="MEQ2289546.1"/>
    <property type="molecule type" value="Genomic_DNA"/>
</dbReference>
<feature type="region of interest" description="Disordered" evidence="1">
    <location>
        <begin position="1"/>
        <end position="23"/>
    </location>
</feature>
<protein>
    <submittedName>
        <fullName evidence="2">Uncharacterized protein</fullName>
    </submittedName>
</protein>
<gene>
    <name evidence="2" type="ORF">AMECASPLE_034218</name>
</gene>